<dbReference type="InterPro" id="IPR004556">
    <property type="entry name" value="HemK-like"/>
</dbReference>
<feature type="domain" description="Methyltransferase small" evidence="6">
    <location>
        <begin position="117"/>
        <end position="197"/>
    </location>
</feature>
<evidence type="ECO:0000256" key="3">
    <source>
        <dbReference type="ARBA" id="ARBA00022691"/>
    </source>
</evidence>
<dbReference type="InterPro" id="IPR007848">
    <property type="entry name" value="Small_mtfrase_dom"/>
</dbReference>
<reference evidence="8 9" key="1">
    <citation type="submission" date="2017-02" db="EMBL/GenBank/DDBJ databases">
        <authorList>
            <person name="Peterson S.W."/>
        </authorList>
    </citation>
    <scope>NUCLEOTIDE SEQUENCE [LARGE SCALE GENOMIC DNA]</scope>
    <source>
        <strain evidence="8 9">ATCC 17233</strain>
    </source>
</reference>
<evidence type="ECO:0000256" key="2">
    <source>
        <dbReference type="ARBA" id="ARBA00022679"/>
    </source>
</evidence>
<dbReference type="CDD" id="cd02440">
    <property type="entry name" value="AdoMet_MTases"/>
    <property type="match status" value="1"/>
</dbReference>
<dbReference type="InterPro" id="IPR029063">
    <property type="entry name" value="SAM-dependent_MTases_sf"/>
</dbReference>
<dbReference type="InterPro" id="IPR002052">
    <property type="entry name" value="DNA_methylase_N6_adenine_CS"/>
</dbReference>
<dbReference type="HAMAP" id="MF_02126">
    <property type="entry name" value="RF_methyltr_PrmC"/>
    <property type="match status" value="1"/>
</dbReference>
<organism evidence="8 9">
    <name type="scientific">Eubacterium ruminantium</name>
    <dbReference type="NCBI Taxonomy" id="42322"/>
    <lineage>
        <taxon>Bacteria</taxon>
        <taxon>Bacillati</taxon>
        <taxon>Bacillota</taxon>
        <taxon>Clostridia</taxon>
        <taxon>Eubacteriales</taxon>
        <taxon>Eubacteriaceae</taxon>
        <taxon>Eubacterium</taxon>
    </lineage>
</organism>
<dbReference type="AlphaFoldDB" id="A0A1T4JXX7"/>
<name>A0A1T4JXX7_9FIRM</name>
<comment type="similarity">
    <text evidence="5">Belongs to the protein N5-glutamine methyltransferase family. PrmC subfamily.</text>
</comment>
<feature type="binding site" evidence="5">
    <location>
        <position position="193"/>
    </location>
    <ligand>
        <name>S-adenosyl-L-methionine</name>
        <dbReference type="ChEBI" id="CHEBI:59789"/>
    </ligand>
</feature>
<dbReference type="PANTHER" id="PTHR18895:SF74">
    <property type="entry name" value="MTRF1L RELEASE FACTOR GLUTAMINE METHYLTRANSFERASE"/>
    <property type="match status" value="1"/>
</dbReference>
<dbReference type="OrthoDB" id="9800643at2"/>
<dbReference type="PROSITE" id="PS00092">
    <property type="entry name" value="N6_MTASE"/>
    <property type="match status" value="1"/>
</dbReference>
<gene>
    <name evidence="5" type="primary">prmC</name>
    <name evidence="8" type="ORF">SAMN02745110_00022</name>
</gene>
<dbReference type="GO" id="GO:0003676">
    <property type="term" value="F:nucleic acid binding"/>
    <property type="evidence" value="ECO:0007669"/>
    <property type="project" value="InterPro"/>
</dbReference>
<dbReference type="NCBIfam" id="TIGR03534">
    <property type="entry name" value="RF_mod_PrmC"/>
    <property type="match status" value="1"/>
</dbReference>
<dbReference type="RefSeq" id="WP_078785720.1">
    <property type="nucleotide sequence ID" value="NZ_FMTO01000002.1"/>
</dbReference>
<feature type="domain" description="Release factor glutamine methyltransferase N-terminal" evidence="7">
    <location>
        <begin position="5"/>
        <end position="74"/>
    </location>
</feature>
<dbReference type="NCBIfam" id="TIGR00536">
    <property type="entry name" value="hemK_fam"/>
    <property type="match status" value="1"/>
</dbReference>
<dbReference type="EMBL" id="FUXA01000003">
    <property type="protein sequence ID" value="SJZ35066.1"/>
    <property type="molecule type" value="Genomic_DNA"/>
</dbReference>
<dbReference type="InterPro" id="IPR050320">
    <property type="entry name" value="N5-glutamine_MTase"/>
</dbReference>
<keyword evidence="1 5" id="KW-0489">Methyltransferase</keyword>
<evidence type="ECO:0000256" key="4">
    <source>
        <dbReference type="ARBA" id="ARBA00048391"/>
    </source>
</evidence>
<dbReference type="InterPro" id="IPR040758">
    <property type="entry name" value="PrmC_N"/>
</dbReference>
<dbReference type="Gene3D" id="3.40.50.150">
    <property type="entry name" value="Vaccinia Virus protein VP39"/>
    <property type="match status" value="1"/>
</dbReference>
<dbReference type="Proteomes" id="UP000189857">
    <property type="component" value="Unassembled WGS sequence"/>
</dbReference>
<dbReference type="GO" id="GO:0032259">
    <property type="term" value="P:methylation"/>
    <property type="evidence" value="ECO:0007669"/>
    <property type="project" value="UniProtKB-KW"/>
</dbReference>
<dbReference type="PANTHER" id="PTHR18895">
    <property type="entry name" value="HEMK METHYLTRANSFERASE"/>
    <property type="match status" value="1"/>
</dbReference>
<dbReference type="GO" id="GO:0102559">
    <property type="term" value="F:peptide chain release factor N(5)-glutamine methyltransferase activity"/>
    <property type="evidence" value="ECO:0007669"/>
    <property type="project" value="UniProtKB-EC"/>
</dbReference>
<dbReference type="EC" id="2.1.1.297" evidence="5"/>
<keyword evidence="3 5" id="KW-0949">S-adenosyl-L-methionine</keyword>
<dbReference type="InterPro" id="IPR019874">
    <property type="entry name" value="RF_methyltr_PrmC"/>
</dbReference>
<comment type="function">
    <text evidence="5">Methylates the class 1 translation termination release factors RF1/PrfA and RF2/PrfB on the glutamine residue of the universally conserved GGQ motif.</text>
</comment>
<evidence type="ECO:0000313" key="9">
    <source>
        <dbReference type="Proteomes" id="UP000189857"/>
    </source>
</evidence>
<dbReference type="Gene3D" id="1.10.8.10">
    <property type="entry name" value="DNA helicase RuvA subunit, C-terminal domain"/>
    <property type="match status" value="1"/>
</dbReference>
<feature type="binding site" evidence="5">
    <location>
        <position position="150"/>
    </location>
    <ligand>
        <name>S-adenosyl-L-methionine</name>
        <dbReference type="ChEBI" id="CHEBI:59789"/>
    </ligand>
</feature>
<sequence>MKIKELQIEGAKILRENNIDNAVFDSKELLKYVFELNETDLFLRTFDEAAPEKEKMYLQYIAQRSTHYPLQYITHSAGFMHFDFFVDEGVLIPRQDTEILVEEALKYVSEHYGKNPVKVLDMCTGSGCIGLSFQLERKAEGCNDEVYLVDISEKALKIAEKNKSKLGADATIIQSDLYSALDNSLKFDIILSNPPYIRRDVIPTLMEEVKDYEPMLALDGDEDGLKFYRKIIENAPDHLNPGGSIYLEIGFDQYEDTRKLLVDNHFTDIRLYKDLAGLDRVVYGRLAES</sequence>
<dbReference type="Pfam" id="PF05175">
    <property type="entry name" value="MTS"/>
    <property type="match status" value="1"/>
</dbReference>
<comment type="catalytic activity">
    <reaction evidence="4 5">
        <text>L-glutaminyl-[peptide chain release factor] + S-adenosyl-L-methionine = N(5)-methyl-L-glutaminyl-[peptide chain release factor] + S-adenosyl-L-homocysteine + H(+)</text>
        <dbReference type="Rhea" id="RHEA:42896"/>
        <dbReference type="Rhea" id="RHEA-COMP:10271"/>
        <dbReference type="Rhea" id="RHEA-COMP:10272"/>
        <dbReference type="ChEBI" id="CHEBI:15378"/>
        <dbReference type="ChEBI" id="CHEBI:30011"/>
        <dbReference type="ChEBI" id="CHEBI:57856"/>
        <dbReference type="ChEBI" id="CHEBI:59789"/>
        <dbReference type="ChEBI" id="CHEBI:61891"/>
        <dbReference type="EC" id="2.1.1.297"/>
    </reaction>
</comment>
<accession>A0A1T4JXX7</accession>
<dbReference type="SUPFAM" id="SSF53335">
    <property type="entry name" value="S-adenosyl-L-methionine-dependent methyltransferases"/>
    <property type="match status" value="1"/>
</dbReference>
<keyword evidence="2 5" id="KW-0808">Transferase</keyword>
<protein>
    <recommendedName>
        <fullName evidence="5">Release factor glutamine methyltransferase</fullName>
        <shortName evidence="5">RF MTase</shortName>
        <ecNumber evidence="5">2.1.1.297</ecNumber>
    </recommendedName>
    <alternativeName>
        <fullName evidence="5">N5-glutamine methyltransferase PrmC</fullName>
    </alternativeName>
    <alternativeName>
        <fullName evidence="5">Protein-(glutamine-N5) MTase PrmC</fullName>
    </alternativeName>
    <alternativeName>
        <fullName evidence="5">Protein-glutamine N-methyltransferase PrmC</fullName>
    </alternativeName>
</protein>
<keyword evidence="9" id="KW-1185">Reference proteome</keyword>
<comment type="caution">
    <text evidence="5">Lacks conserved residue(s) required for the propagation of feature annotation.</text>
</comment>
<evidence type="ECO:0000256" key="1">
    <source>
        <dbReference type="ARBA" id="ARBA00022603"/>
    </source>
</evidence>
<evidence type="ECO:0000259" key="7">
    <source>
        <dbReference type="Pfam" id="PF17827"/>
    </source>
</evidence>
<feature type="binding site" evidence="5">
    <location>
        <begin position="193"/>
        <end position="196"/>
    </location>
    <ligand>
        <name>substrate</name>
    </ligand>
</feature>
<dbReference type="Pfam" id="PF17827">
    <property type="entry name" value="PrmC_N"/>
    <property type="match status" value="1"/>
</dbReference>
<evidence type="ECO:0000259" key="6">
    <source>
        <dbReference type="Pfam" id="PF05175"/>
    </source>
</evidence>
<proteinExistence type="inferred from homology"/>
<evidence type="ECO:0000313" key="8">
    <source>
        <dbReference type="EMBL" id="SJZ35066.1"/>
    </source>
</evidence>
<evidence type="ECO:0000256" key="5">
    <source>
        <dbReference type="HAMAP-Rule" id="MF_02126"/>
    </source>
</evidence>